<comment type="caution">
    <text evidence="11">The sequence shown here is derived from an EMBL/GenBank/DDBJ whole genome shotgun (WGS) entry which is preliminary data.</text>
</comment>
<evidence type="ECO:0000256" key="8">
    <source>
        <dbReference type="ARBA" id="ARBA00023136"/>
    </source>
</evidence>
<evidence type="ECO:0000256" key="5">
    <source>
        <dbReference type="ARBA" id="ARBA00022692"/>
    </source>
</evidence>
<keyword evidence="7 10" id="KW-1133">Transmembrane helix</keyword>
<evidence type="ECO:0000256" key="10">
    <source>
        <dbReference type="SAM" id="Phobius"/>
    </source>
</evidence>
<evidence type="ECO:0000256" key="6">
    <source>
        <dbReference type="ARBA" id="ARBA00022824"/>
    </source>
</evidence>
<comment type="subcellular location">
    <subcellularLocation>
        <location evidence="1">Cell membrane</location>
        <topology evidence="1">Single-pass membrane protein</topology>
    </subcellularLocation>
    <subcellularLocation>
        <location evidence="2">Endoplasmic reticulum membrane</location>
        <topology evidence="2">Single-pass membrane protein</topology>
    </subcellularLocation>
</comment>
<dbReference type="GO" id="GO:0072659">
    <property type="term" value="P:protein localization to plasma membrane"/>
    <property type="evidence" value="ECO:0007669"/>
    <property type="project" value="TreeGrafter"/>
</dbReference>
<dbReference type="GO" id="GO:0005886">
    <property type="term" value="C:plasma membrane"/>
    <property type="evidence" value="ECO:0007669"/>
    <property type="project" value="UniProtKB-SubCell"/>
</dbReference>
<keyword evidence="8 10" id="KW-0472">Membrane</keyword>
<evidence type="ECO:0000313" key="11">
    <source>
        <dbReference type="EMBL" id="GCC30465.1"/>
    </source>
</evidence>
<dbReference type="Pfam" id="PF15183">
    <property type="entry name" value="MRAP"/>
    <property type="match status" value="1"/>
</dbReference>
<dbReference type="PANTHER" id="PTHR28675">
    <property type="entry name" value="MELANOCORTIN-2 RECEPTOR ACCESSORY PROTEIN 2"/>
    <property type="match status" value="1"/>
</dbReference>
<accession>A0A401SJE8</accession>
<feature type="region of interest" description="Disordered" evidence="9">
    <location>
        <begin position="75"/>
        <end position="96"/>
    </location>
</feature>
<evidence type="ECO:0000256" key="9">
    <source>
        <dbReference type="SAM" id="MobiDB-lite"/>
    </source>
</evidence>
<evidence type="ECO:0000256" key="2">
    <source>
        <dbReference type="ARBA" id="ARBA00004389"/>
    </source>
</evidence>
<reference evidence="11 12" key="1">
    <citation type="journal article" date="2018" name="Nat. Ecol. Evol.">
        <title>Shark genomes provide insights into elasmobranch evolution and the origin of vertebrates.</title>
        <authorList>
            <person name="Hara Y"/>
            <person name="Yamaguchi K"/>
            <person name="Onimaru K"/>
            <person name="Kadota M"/>
            <person name="Koyanagi M"/>
            <person name="Keeley SD"/>
            <person name="Tatsumi K"/>
            <person name="Tanaka K"/>
            <person name="Motone F"/>
            <person name="Kageyama Y"/>
            <person name="Nozu R"/>
            <person name="Adachi N"/>
            <person name="Nishimura O"/>
            <person name="Nakagawa R"/>
            <person name="Tanegashima C"/>
            <person name="Kiyatake I"/>
            <person name="Matsumoto R"/>
            <person name="Murakumo K"/>
            <person name="Nishida K"/>
            <person name="Terakita A"/>
            <person name="Kuratani S"/>
            <person name="Sato K"/>
            <person name="Hyodo S Kuraku.S."/>
        </authorList>
    </citation>
    <scope>NUCLEOTIDE SEQUENCE [LARGE SCALE GENOMIC DNA]</scope>
</reference>
<keyword evidence="6" id="KW-0256">Endoplasmic reticulum</keyword>
<dbReference type="GO" id="GO:0030545">
    <property type="term" value="F:signaling receptor regulator activity"/>
    <property type="evidence" value="ECO:0007669"/>
    <property type="project" value="TreeGrafter"/>
</dbReference>
<organism evidence="11 12">
    <name type="scientific">Chiloscyllium punctatum</name>
    <name type="common">Brownbanded bambooshark</name>
    <name type="synonym">Hemiscyllium punctatum</name>
    <dbReference type="NCBI Taxonomy" id="137246"/>
    <lineage>
        <taxon>Eukaryota</taxon>
        <taxon>Metazoa</taxon>
        <taxon>Chordata</taxon>
        <taxon>Craniata</taxon>
        <taxon>Vertebrata</taxon>
        <taxon>Chondrichthyes</taxon>
        <taxon>Elasmobranchii</taxon>
        <taxon>Galeomorphii</taxon>
        <taxon>Galeoidea</taxon>
        <taxon>Orectolobiformes</taxon>
        <taxon>Hemiscylliidae</taxon>
        <taxon>Chiloscyllium</taxon>
    </lineage>
</organism>
<dbReference type="STRING" id="137246.A0A401SJE8"/>
<dbReference type="EMBL" id="BEZZ01000304">
    <property type="protein sequence ID" value="GCC30465.1"/>
    <property type="molecule type" value="Genomic_DNA"/>
</dbReference>
<dbReference type="GO" id="GO:0106070">
    <property type="term" value="P:regulation of adenylate cyclase-activating G protein-coupled receptor signaling pathway"/>
    <property type="evidence" value="ECO:0007669"/>
    <property type="project" value="TreeGrafter"/>
</dbReference>
<keyword evidence="12" id="KW-1185">Reference proteome</keyword>
<feature type="transmembrane region" description="Helical" evidence="10">
    <location>
        <begin position="45"/>
        <end position="68"/>
    </location>
</feature>
<dbReference type="OrthoDB" id="9946598at2759"/>
<dbReference type="Proteomes" id="UP000287033">
    <property type="component" value="Unassembled WGS sequence"/>
</dbReference>
<dbReference type="GO" id="GO:0031783">
    <property type="term" value="F:type 5 melanocortin receptor binding"/>
    <property type="evidence" value="ECO:0007669"/>
    <property type="project" value="TreeGrafter"/>
</dbReference>
<proteinExistence type="inferred from homology"/>
<gene>
    <name evidence="11" type="ORF">chiPu_0008916</name>
</gene>
<sequence length="152" mass="16878">MTEIRALAGSKNSSEESLMNGQIYEYEYEYYELDISFEGLKANKYSIVIAFWVGLAVFMIFLFIILMLMSRSGSSPAQNDNLQKKSTKKVKRNDGHQVQDENVTSCVASALMPVDTGAVASVNLNNEQNCLKVSEGPQSLLDNIIISTRVIP</sequence>
<evidence type="ECO:0008006" key="13">
    <source>
        <dbReference type="Google" id="ProtNLM"/>
    </source>
</evidence>
<evidence type="ECO:0000256" key="1">
    <source>
        <dbReference type="ARBA" id="ARBA00004162"/>
    </source>
</evidence>
<dbReference type="PANTHER" id="PTHR28675:SF2">
    <property type="entry name" value="MELANOCORTIN-2 RECEPTOR ACCESSORY PROTEIN"/>
    <property type="match status" value="1"/>
</dbReference>
<dbReference type="GO" id="GO:0031780">
    <property type="term" value="F:corticotropin hormone receptor binding"/>
    <property type="evidence" value="ECO:0007669"/>
    <property type="project" value="TreeGrafter"/>
</dbReference>
<dbReference type="GO" id="GO:0031781">
    <property type="term" value="F:type 3 melanocortin receptor binding"/>
    <property type="evidence" value="ECO:0007669"/>
    <property type="project" value="TreeGrafter"/>
</dbReference>
<dbReference type="GO" id="GO:0005789">
    <property type="term" value="C:endoplasmic reticulum membrane"/>
    <property type="evidence" value="ECO:0007669"/>
    <property type="project" value="UniProtKB-SubCell"/>
</dbReference>
<protein>
    <recommendedName>
        <fullName evidence="13">Melanocortin-2 receptor accessory protein</fullName>
    </recommendedName>
</protein>
<evidence type="ECO:0000256" key="4">
    <source>
        <dbReference type="ARBA" id="ARBA00022475"/>
    </source>
</evidence>
<evidence type="ECO:0000256" key="7">
    <source>
        <dbReference type="ARBA" id="ARBA00022989"/>
    </source>
</evidence>
<dbReference type="InterPro" id="IPR028111">
    <property type="entry name" value="MRAP"/>
</dbReference>
<keyword evidence="4" id="KW-1003">Cell membrane</keyword>
<comment type="similarity">
    <text evidence="3">Belongs to the MRAP family.</text>
</comment>
<name>A0A401SJE8_CHIPU</name>
<dbReference type="GO" id="GO:0070996">
    <property type="term" value="F:type 1 melanocortin receptor binding"/>
    <property type="evidence" value="ECO:0007669"/>
    <property type="project" value="TreeGrafter"/>
</dbReference>
<evidence type="ECO:0000313" key="12">
    <source>
        <dbReference type="Proteomes" id="UP000287033"/>
    </source>
</evidence>
<dbReference type="GO" id="GO:0031782">
    <property type="term" value="F:type 4 melanocortin receptor binding"/>
    <property type="evidence" value="ECO:0007669"/>
    <property type="project" value="TreeGrafter"/>
</dbReference>
<dbReference type="AlphaFoldDB" id="A0A401SJE8"/>
<evidence type="ECO:0000256" key="3">
    <source>
        <dbReference type="ARBA" id="ARBA00010063"/>
    </source>
</evidence>
<keyword evidence="5 10" id="KW-0812">Transmembrane</keyword>